<name>A0A1T4Y9T2_9BACT</name>
<accession>A0A1T4Y9T2</accession>
<dbReference type="EMBL" id="FUYC01000048">
    <property type="protein sequence ID" value="SKA98539.1"/>
    <property type="molecule type" value="Genomic_DNA"/>
</dbReference>
<dbReference type="AlphaFoldDB" id="A0A1T4Y9T2"/>
<keyword evidence="1" id="KW-0812">Transmembrane</keyword>
<sequence length="157" mass="18518">MESISIQYTRGELLARHGFYSMGILLGIVLLFFSFILFITNGWIGLAMVAFCVLWLWNWRKSTFLLLEITEDTIRYKYLLWDRTLSLRNICSIRSVTYDEIAPCYKGTEEWEDIMIKTYSGWLRRIFFESVPTKHGAGKFLIQRIRAVNPDAVIDIW</sequence>
<evidence type="ECO:0000256" key="1">
    <source>
        <dbReference type="SAM" id="Phobius"/>
    </source>
</evidence>
<evidence type="ECO:0000313" key="3">
    <source>
        <dbReference type="Proteomes" id="UP000190027"/>
    </source>
</evidence>
<dbReference type="Proteomes" id="UP000190027">
    <property type="component" value="Unassembled WGS sequence"/>
</dbReference>
<protein>
    <submittedName>
        <fullName evidence="2">Uncharacterized protein</fullName>
    </submittedName>
</protein>
<dbReference type="RefSeq" id="WP_078718456.1">
    <property type="nucleotide sequence ID" value="NZ_FUYC01000048.1"/>
</dbReference>
<gene>
    <name evidence="2" type="ORF">SAMN02745704_02931</name>
</gene>
<reference evidence="2 3" key="1">
    <citation type="submission" date="2017-02" db="EMBL/GenBank/DDBJ databases">
        <authorList>
            <person name="Peterson S.W."/>
        </authorList>
    </citation>
    <scope>NUCLEOTIDE SEQUENCE [LARGE SCALE GENOMIC DNA]</scope>
    <source>
        <strain evidence="2 3">DSM 16080</strain>
    </source>
</reference>
<feature type="transmembrane region" description="Helical" evidence="1">
    <location>
        <begin position="24"/>
        <end position="57"/>
    </location>
</feature>
<evidence type="ECO:0000313" key="2">
    <source>
        <dbReference type="EMBL" id="SKA98539.1"/>
    </source>
</evidence>
<keyword evidence="3" id="KW-1185">Reference proteome</keyword>
<proteinExistence type="predicted"/>
<keyword evidence="1" id="KW-0472">Membrane</keyword>
<keyword evidence="1" id="KW-1133">Transmembrane helix</keyword>
<organism evidence="2 3">
    <name type="scientific">Paucidesulfovibrio gracilis DSM 16080</name>
    <dbReference type="NCBI Taxonomy" id="1121449"/>
    <lineage>
        <taxon>Bacteria</taxon>
        <taxon>Pseudomonadati</taxon>
        <taxon>Thermodesulfobacteriota</taxon>
        <taxon>Desulfovibrionia</taxon>
        <taxon>Desulfovibrionales</taxon>
        <taxon>Desulfovibrionaceae</taxon>
        <taxon>Paucidesulfovibrio</taxon>
    </lineage>
</organism>